<keyword evidence="1 2" id="KW-0238">DNA-binding</keyword>
<evidence type="ECO:0000313" key="4">
    <source>
        <dbReference type="EMBL" id="MFC3230552.1"/>
    </source>
</evidence>
<reference evidence="5" key="1">
    <citation type="journal article" date="2019" name="Int. J. Syst. Evol. Microbiol.">
        <title>The Global Catalogue of Microorganisms (GCM) 10K type strain sequencing project: providing services to taxonomists for standard genome sequencing and annotation.</title>
        <authorList>
            <consortium name="The Broad Institute Genomics Platform"/>
            <consortium name="The Broad Institute Genome Sequencing Center for Infectious Disease"/>
            <person name="Wu L."/>
            <person name="Ma J."/>
        </authorList>
    </citation>
    <scope>NUCLEOTIDE SEQUENCE [LARGE SCALE GENOMIC DNA]</scope>
    <source>
        <strain evidence="5">KCTC 42964</strain>
    </source>
</reference>
<sequence length="896" mass="95936">MDEELRFGSFSIHPGRRSLLRDGVAVPLGSRAIDILLFLAAHPGEVKSNQEIVDRVWPSTFVQEANLRVHISALRKALGDTRGEPRFIANVPGRGYAFVAAVERVAAFARMPAGRPPQDAADRLRILGRDQNIAAIIAQLSKGRLVTITGPGGIGKTTVARAVLAALAPAPGAVSIDLSEVGDADLVQTLFASALGLPSRSADAIAEMARALDARQALVVLDSCEHVVEAVALLVEAILDLTQSVCFLATSREPLRVTGERVHRLKPLDLPLSGVSAEVAARSPAVQLFVERADACLGGYELSDADAPAVAEICTRLDGIALAIELAAGRLESMGVAALAGSLADGFKLLTRGRRTALPRHQTLRATLDWSYHLLTRAEQQALAEISVFRGRFTLDGAEAVVSGDGAEAMAGLVAKSLVLAEPASAGESYRLLDTTRIYAAEKLAESGAEDAARARTLAYMCSLLEASGTVVQAGSADEIAGRFGYLLPSLRVGLDWAFGDGGDRLLGTRATVASLPLFFKLSLFDECFAAITTSLTYLDADQGRDEASRMKLYAALGWQRMQTIYSAGHGATASSRAGRIARRIGDVDHQLRALWGLWVDAVNRGEPAHGLELADTFTDLAATSSDPTDTLVGRRMQGATLHWMARHAESRAILAAMLADYEAVASQSHSFRFQFDQRVTAHIVLARCRWFLGEEAEAMREVEDALRYAMEIRNQASVCNLLAEAGCPLALLAEDDARAARYVGMLKEHTKAAALDVWNAYADCFEAELIYRSGDSRGCLRQLHPNMQRLRAAGFVLLESQFTAVEARAMAALGQHEAAIRLLDAALAAATSTQQLWCLPLLQRARGTIAADFADEAAALASFTAAIRAAEEAGAAAFGRRLHEDIRRTGLSARF</sequence>
<organism evidence="4 5">
    <name type="scientific">Marinibaculum pumilum</name>
    <dbReference type="NCBI Taxonomy" id="1766165"/>
    <lineage>
        <taxon>Bacteria</taxon>
        <taxon>Pseudomonadati</taxon>
        <taxon>Pseudomonadota</taxon>
        <taxon>Alphaproteobacteria</taxon>
        <taxon>Rhodospirillales</taxon>
        <taxon>Rhodospirillaceae</taxon>
        <taxon>Marinibaculum</taxon>
    </lineage>
</organism>
<dbReference type="SUPFAM" id="SSF52540">
    <property type="entry name" value="P-loop containing nucleoside triphosphate hydrolases"/>
    <property type="match status" value="1"/>
</dbReference>
<dbReference type="CDD" id="cd00383">
    <property type="entry name" value="trans_reg_C"/>
    <property type="match status" value="1"/>
</dbReference>
<dbReference type="SMART" id="SM00862">
    <property type="entry name" value="Trans_reg_C"/>
    <property type="match status" value="1"/>
</dbReference>
<feature type="domain" description="OmpR/PhoB-type" evidence="3">
    <location>
        <begin position="2"/>
        <end position="100"/>
    </location>
</feature>
<dbReference type="SUPFAM" id="SSF46894">
    <property type="entry name" value="C-terminal effector domain of the bipartite response regulators"/>
    <property type="match status" value="1"/>
</dbReference>
<dbReference type="EMBL" id="JBHRTR010000048">
    <property type="protein sequence ID" value="MFC3230552.1"/>
    <property type="molecule type" value="Genomic_DNA"/>
</dbReference>
<accession>A0ABV7L8G1</accession>
<name>A0ABV7L8G1_9PROT</name>
<proteinExistence type="predicted"/>
<dbReference type="RefSeq" id="WP_379905822.1">
    <property type="nucleotide sequence ID" value="NZ_JBHRTR010000048.1"/>
</dbReference>
<dbReference type="InterPro" id="IPR003593">
    <property type="entry name" value="AAA+_ATPase"/>
</dbReference>
<keyword evidence="4" id="KW-0067">ATP-binding</keyword>
<dbReference type="InterPro" id="IPR058852">
    <property type="entry name" value="HTH_77"/>
</dbReference>
<dbReference type="InterPro" id="IPR036388">
    <property type="entry name" value="WH-like_DNA-bd_sf"/>
</dbReference>
<evidence type="ECO:0000256" key="1">
    <source>
        <dbReference type="ARBA" id="ARBA00023125"/>
    </source>
</evidence>
<dbReference type="PANTHER" id="PTHR47691">
    <property type="entry name" value="REGULATOR-RELATED"/>
    <property type="match status" value="1"/>
</dbReference>
<evidence type="ECO:0000256" key="2">
    <source>
        <dbReference type="PROSITE-ProRule" id="PRU01091"/>
    </source>
</evidence>
<dbReference type="SMART" id="SM00382">
    <property type="entry name" value="AAA"/>
    <property type="match status" value="1"/>
</dbReference>
<dbReference type="InterPro" id="IPR016032">
    <property type="entry name" value="Sig_transdc_resp-reg_C-effctor"/>
</dbReference>
<dbReference type="Pfam" id="PF25872">
    <property type="entry name" value="HTH_77"/>
    <property type="match status" value="1"/>
</dbReference>
<dbReference type="Gene3D" id="1.10.10.10">
    <property type="entry name" value="Winged helix-like DNA-binding domain superfamily/Winged helix DNA-binding domain"/>
    <property type="match status" value="1"/>
</dbReference>
<dbReference type="PROSITE" id="PS51755">
    <property type="entry name" value="OMPR_PHOB"/>
    <property type="match status" value="1"/>
</dbReference>
<dbReference type="PANTHER" id="PTHR47691:SF3">
    <property type="entry name" value="HTH-TYPE TRANSCRIPTIONAL REGULATOR RV0890C-RELATED"/>
    <property type="match status" value="1"/>
</dbReference>
<dbReference type="Proteomes" id="UP001595528">
    <property type="component" value="Unassembled WGS sequence"/>
</dbReference>
<dbReference type="InterPro" id="IPR027417">
    <property type="entry name" value="P-loop_NTPase"/>
</dbReference>
<protein>
    <submittedName>
        <fullName evidence="4">ATP-binding protein</fullName>
    </submittedName>
</protein>
<dbReference type="Pfam" id="PF00486">
    <property type="entry name" value="Trans_reg_C"/>
    <property type="match status" value="1"/>
</dbReference>
<dbReference type="InterPro" id="IPR001867">
    <property type="entry name" value="OmpR/PhoB-type_DNA-bd"/>
</dbReference>
<dbReference type="PRINTS" id="PR00364">
    <property type="entry name" value="DISEASERSIST"/>
</dbReference>
<feature type="DNA-binding region" description="OmpR/PhoB-type" evidence="2">
    <location>
        <begin position="2"/>
        <end position="100"/>
    </location>
</feature>
<evidence type="ECO:0000259" key="3">
    <source>
        <dbReference type="PROSITE" id="PS51755"/>
    </source>
</evidence>
<gene>
    <name evidence="4" type="ORF">ACFOGJ_25110</name>
</gene>
<dbReference type="InterPro" id="IPR049945">
    <property type="entry name" value="AAA_22"/>
</dbReference>
<comment type="caution">
    <text evidence="4">The sequence shown here is derived from an EMBL/GenBank/DDBJ whole genome shotgun (WGS) entry which is preliminary data.</text>
</comment>
<keyword evidence="5" id="KW-1185">Reference proteome</keyword>
<dbReference type="Pfam" id="PF13401">
    <property type="entry name" value="AAA_22"/>
    <property type="match status" value="1"/>
</dbReference>
<evidence type="ECO:0000313" key="5">
    <source>
        <dbReference type="Proteomes" id="UP001595528"/>
    </source>
</evidence>
<keyword evidence="4" id="KW-0547">Nucleotide-binding</keyword>
<dbReference type="Gene3D" id="3.40.50.300">
    <property type="entry name" value="P-loop containing nucleotide triphosphate hydrolases"/>
    <property type="match status" value="1"/>
</dbReference>
<dbReference type="GO" id="GO:0005524">
    <property type="term" value="F:ATP binding"/>
    <property type="evidence" value="ECO:0007669"/>
    <property type="project" value="UniProtKB-KW"/>
</dbReference>